<evidence type="ECO:0000256" key="4">
    <source>
        <dbReference type="ARBA" id="ARBA00022741"/>
    </source>
</evidence>
<dbReference type="EMBL" id="UOGH01000175">
    <property type="protein sequence ID" value="VAX30709.1"/>
    <property type="molecule type" value="Genomic_DNA"/>
</dbReference>
<feature type="domain" description="SAICAR synthetase/ADE2 N-terminal" evidence="7">
    <location>
        <begin position="23"/>
        <end position="255"/>
    </location>
</feature>
<dbReference type="Gene3D" id="3.30.200.20">
    <property type="entry name" value="Phosphorylase Kinase, domain 1"/>
    <property type="match status" value="1"/>
</dbReference>
<evidence type="ECO:0000256" key="3">
    <source>
        <dbReference type="ARBA" id="ARBA00022598"/>
    </source>
</evidence>
<keyword evidence="3 8" id="KW-0436">Ligase</keyword>
<organism evidence="8">
    <name type="scientific">hydrothermal vent metagenome</name>
    <dbReference type="NCBI Taxonomy" id="652676"/>
    <lineage>
        <taxon>unclassified sequences</taxon>
        <taxon>metagenomes</taxon>
        <taxon>ecological metagenomes</taxon>
    </lineage>
</organism>
<protein>
    <recommendedName>
        <fullName evidence="2">phosphoribosylaminoimidazolesuccinocarboxamide synthase</fullName>
        <ecNumber evidence="2">6.3.2.6</ecNumber>
    </recommendedName>
</protein>
<dbReference type="PANTHER" id="PTHR43700">
    <property type="entry name" value="PHOSPHORIBOSYLAMINOIMIDAZOLE-SUCCINOCARBOXAMIDE SYNTHASE"/>
    <property type="match status" value="1"/>
</dbReference>
<name>A0A3B1CKN1_9ZZZZ</name>
<dbReference type="Gene3D" id="3.30.470.20">
    <property type="entry name" value="ATP-grasp fold, B domain"/>
    <property type="match status" value="1"/>
</dbReference>
<dbReference type="UniPathway" id="UPA00074">
    <property type="reaction ID" value="UER00131"/>
</dbReference>
<dbReference type="PANTHER" id="PTHR43700:SF1">
    <property type="entry name" value="PHOSPHORIBOSYLAMINOIMIDAZOLE-SUCCINOCARBOXAMIDE SYNTHASE"/>
    <property type="match status" value="1"/>
</dbReference>
<keyword evidence="6" id="KW-0067">ATP-binding</keyword>
<dbReference type="GO" id="GO:0005737">
    <property type="term" value="C:cytoplasm"/>
    <property type="evidence" value="ECO:0007669"/>
    <property type="project" value="TreeGrafter"/>
</dbReference>
<dbReference type="HAMAP" id="MF_00137">
    <property type="entry name" value="SAICAR_synth"/>
    <property type="match status" value="1"/>
</dbReference>
<comment type="pathway">
    <text evidence="1">Purine metabolism; IMP biosynthesis via de novo pathway; 5-amino-1-(5-phospho-D-ribosyl)imidazole-4-carboxamide from 5-amino-1-(5-phospho-D-ribosyl)imidazole-4-carboxylate: step 1/2.</text>
</comment>
<dbReference type="GO" id="GO:0006189">
    <property type="term" value="P:'de novo' IMP biosynthetic process"/>
    <property type="evidence" value="ECO:0007669"/>
    <property type="project" value="UniProtKB-UniPathway"/>
</dbReference>
<proteinExistence type="inferred from homology"/>
<dbReference type="GO" id="GO:0004639">
    <property type="term" value="F:phosphoribosylaminoimidazolesuccinocarboxamide synthase activity"/>
    <property type="evidence" value="ECO:0007669"/>
    <property type="project" value="UniProtKB-EC"/>
</dbReference>
<keyword evidence="5" id="KW-0658">Purine biosynthesis</keyword>
<reference evidence="8" key="1">
    <citation type="submission" date="2018-06" db="EMBL/GenBank/DDBJ databases">
        <authorList>
            <person name="Zhirakovskaya E."/>
        </authorList>
    </citation>
    <scope>NUCLEOTIDE SEQUENCE</scope>
</reference>
<dbReference type="SUPFAM" id="SSF56104">
    <property type="entry name" value="SAICAR synthase-like"/>
    <property type="match status" value="1"/>
</dbReference>
<evidence type="ECO:0000259" key="7">
    <source>
        <dbReference type="Pfam" id="PF01259"/>
    </source>
</evidence>
<dbReference type="Pfam" id="PF01259">
    <property type="entry name" value="SAICAR_synt"/>
    <property type="match status" value="1"/>
</dbReference>
<keyword evidence="4" id="KW-0547">Nucleotide-binding</keyword>
<dbReference type="InterPro" id="IPR028923">
    <property type="entry name" value="SAICAR_synt/ADE2_N"/>
</dbReference>
<gene>
    <name evidence="8" type="ORF">MNBD_NITROSPIRAE02-1353</name>
</gene>
<dbReference type="AlphaFoldDB" id="A0A3B1CKN1"/>
<dbReference type="NCBIfam" id="TIGR00081">
    <property type="entry name" value="purC"/>
    <property type="match status" value="1"/>
</dbReference>
<evidence type="ECO:0000256" key="6">
    <source>
        <dbReference type="ARBA" id="ARBA00022840"/>
    </source>
</evidence>
<sequence>MGSVKDLEIVKPPEGDVPGIGRFHFSDRYSVFDWGEMPDLIPDKGASIALLSSYFFEKLEKTGIKTHYLGLVEDNRSKPLFELQMPSTTMEIRLLRVLRPEFREGGYDYSCYEGQKGNFLIPLEIIYRNSIPEGSSILKRLRSGEVRPEDFGLKEMPVPGEELREPVLDVSTKLEITDRYLSWEEARRIAGLSERELNDIKEIALLVNRMITDEFSRIGLKNEDGKIELGFDPERRLMLVDVLGTLDECRFTYKGIPVSKEIARIYYRNTPWYQAVEEAKEEDRMKWKELVKESPDPLPERLRALISMVYAACTNEITGREWFKDIPPVEEILREIKDVLSNRMTVA</sequence>
<dbReference type="InterPro" id="IPR001636">
    <property type="entry name" value="SAICAR_synth"/>
</dbReference>
<evidence type="ECO:0000313" key="8">
    <source>
        <dbReference type="EMBL" id="VAX30709.1"/>
    </source>
</evidence>
<accession>A0A3B1CKN1</accession>
<dbReference type="GO" id="GO:0005524">
    <property type="term" value="F:ATP binding"/>
    <property type="evidence" value="ECO:0007669"/>
    <property type="project" value="UniProtKB-KW"/>
</dbReference>
<evidence type="ECO:0000256" key="2">
    <source>
        <dbReference type="ARBA" id="ARBA00012217"/>
    </source>
</evidence>
<evidence type="ECO:0000256" key="1">
    <source>
        <dbReference type="ARBA" id="ARBA00004672"/>
    </source>
</evidence>
<dbReference type="EC" id="6.3.2.6" evidence="2"/>
<evidence type="ECO:0000256" key="5">
    <source>
        <dbReference type="ARBA" id="ARBA00022755"/>
    </source>
</evidence>